<dbReference type="PANTHER" id="PTHR12048">
    <property type="entry name" value="CCAAT-BINDING FACTOR-RELATED"/>
    <property type="match status" value="1"/>
</dbReference>
<sequence>MALQNESVDDDLEHFEDIIEGPQDSSADLPSDKRPENSGTCAASLDGETPPPSHVDVCYNSDGEGNLNDETQCHSISFANRGQAQESPPQCRPNKLVGINNFSCTCAPISGLLWLRLFLSGANIVYNGDPLNDLSLSAFLDKFMEKKPKANRRAEGKWHGGSQIAPARKLDMNHHLIGDEILQLAEEDVPPEDVVFHRFYMNKTNSSKRPKVKKKKASEDEDAEDLLADVDNESEEEEIDDMLGTARLPVDETEGYDYDDLDEVADEDDDLLGDGSDTEVLDTHTTEKHHKEHISDNDDDNDDNEDFDDILGVDSSDSDDGDRDSEVKKSKQVSGEKKRKREKKTRPSPFASAEEFEHLMADKEKKKKSSKSYTHKKNKKSE</sequence>
<proteinExistence type="predicted"/>
<feature type="compositionally biased region" description="Basic residues" evidence="1">
    <location>
        <begin position="337"/>
        <end position="346"/>
    </location>
</feature>
<reference evidence="2" key="1">
    <citation type="submission" date="2021-03" db="EMBL/GenBank/DDBJ databases">
        <authorList>
            <person name="Li Z."/>
            <person name="Yang C."/>
        </authorList>
    </citation>
    <scope>NUCLEOTIDE SEQUENCE</scope>
    <source>
        <strain evidence="2">Dzin_1.0</strain>
        <tissue evidence="2">Leaf</tissue>
    </source>
</reference>
<evidence type="ECO:0000256" key="1">
    <source>
        <dbReference type="SAM" id="MobiDB-lite"/>
    </source>
</evidence>
<dbReference type="EMBL" id="JAGGNH010000002">
    <property type="protein sequence ID" value="KAJ0981069.1"/>
    <property type="molecule type" value="Genomic_DNA"/>
</dbReference>
<feature type="region of interest" description="Disordered" evidence="1">
    <location>
        <begin position="1"/>
        <end position="54"/>
    </location>
</feature>
<gene>
    <name evidence="2" type="ORF">J5N97_009324</name>
</gene>
<feature type="compositionally biased region" description="Acidic residues" evidence="1">
    <location>
        <begin position="219"/>
        <end position="241"/>
    </location>
</feature>
<comment type="caution">
    <text evidence="2">The sequence shown here is derived from an EMBL/GenBank/DDBJ whole genome shotgun (WGS) entry which is preliminary data.</text>
</comment>
<keyword evidence="3" id="KW-1185">Reference proteome</keyword>
<dbReference type="Proteomes" id="UP001085076">
    <property type="component" value="Miscellaneous, Linkage group lg02"/>
</dbReference>
<feature type="compositionally biased region" description="Basic residues" evidence="1">
    <location>
        <begin position="207"/>
        <end position="216"/>
    </location>
</feature>
<evidence type="ECO:0008006" key="4">
    <source>
        <dbReference type="Google" id="ProtNLM"/>
    </source>
</evidence>
<feature type="compositionally biased region" description="Acidic residues" evidence="1">
    <location>
        <begin position="251"/>
        <end position="280"/>
    </location>
</feature>
<feature type="compositionally biased region" description="Basic and acidic residues" evidence="1">
    <location>
        <begin position="355"/>
        <end position="364"/>
    </location>
</feature>
<feature type="compositionally biased region" description="Basic residues" evidence="1">
    <location>
        <begin position="365"/>
        <end position="382"/>
    </location>
</feature>
<protein>
    <recommendedName>
        <fullName evidence="4">CCAAT/enhancer-binding protein zeta</fullName>
    </recommendedName>
</protein>
<dbReference type="InterPro" id="IPR040155">
    <property type="entry name" value="CEBPZ/Mak21-like"/>
</dbReference>
<dbReference type="OrthoDB" id="28947at2759"/>
<organism evidence="2 3">
    <name type="scientific">Dioscorea zingiberensis</name>
    <dbReference type="NCBI Taxonomy" id="325984"/>
    <lineage>
        <taxon>Eukaryota</taxon>
        <taxon>Viridiplantae</taxon>
        <taxon>Streptophyta</taxon>
        <taxon>Embryophyta</taxon>
        <taxon>Tracheophyta</taxon>
        <taxon>Spermatophyta</taxon>
        <taxon>Magnoliopsida</taxon>
        <taxon>Liliopsida</taxon>
        <taxon>Dioscoreales</taxon>
        <taxon>Dioscoreaceae</taxon>
        <taxon>Dioscorea</taxon>
    </lineage>
</organism>
<dbReference type="GO" id="GO:0005634">
    <property type="term" value="C:nucleus"/>
    <property type="evidence" value="ECO:0007669"/>
    <property type="project" value="TreeGrafter"/>
</dbReference>
<reference evidence="2" key="2">
    <citation type="journal article" date="2022" name="Hortic Res">
        <title>The genome of Dioscorea zingiberensis sheds light on the biosynthesis, origin and evolution of the medicinally important diosgenin saponins.</title>
        <authorList>
            <person name="Li Y."/>
            <person name="Tan C."/>
            <person name="Li Z."/>
            <person name="Guo J."/>
            <person name="Li S."/>
            <person name="Chen X."/>
            <person name="Wang C."/>
            <person name="Dai X."/>
            <person name="Yang H."/>
            <person name="Song W."/>
            <person name="Hou L."/>
            <person name="Xu J."/>
            <person name="Tong Z."/>
            <person name="Xu A."/>
            <person name="Yuan X."/>
            <person name="Wang W."/>
            <person name="Yang Q."/>
            <person name="Chen L."/>
            <person name="Sun Z."/>
            <person name="Wang K."/>
            <person name="Pan B."/>
            <person name="Chen J."/>
            <person name="Bao Y."/>
            <person name="Liu F."/>
            <person name="Qi X."/>
            <person name="Gang D.R."/>
            <person name="Wen J."/>
            <person name="Li J."/>
        </authorList>
    </citation>
    <scope>NUCLEOTIDE SEQUENCE</scope>
    <source>
        <strain evidence="2">Dzin_1.0</strain>
    </source>
</reference>
<dbReference type="AlphaFoldDB" id="A0A9D5CXV7"/>
<feature type="compositionally biased region" description="Acidic residues" evidence="1">
    <location>
        <begin position="297"/>
        <end position="323"/>
    </location>
</feature>
<evidence type="ECO:0000313" key="2">
    <source>
        <dbReference type="EMBL" id="KAJ0981069.1"/>
    </source>
</evidence>
<dbReference type="PANTHER" id="PTHR12048:SF0">
    <property type="entry name" value="CCAAT_ENHANCER-BINDING PROTEIN ZETA"/>
    <property type="match status" value="1"/>
</dbReference>
<evidence type="ECO:0000313" key="3">
    <source>
        <dbReference type="Proteomes" id="UP001085076"/>
    </source>
</evidence>
<feature type="region of interest" description="Disordered" evidence="1">
    <location>
        <begin position="207"/>
        <end position="382"/>
    </location>
</feature>
<accession>A0A9D5CXV7</accession>
<name>A0A9D5CXV7_9LILI</name>